<dbReference type="Pfam" id="PF13432">
    <property type="entry name" value="TPR_16"/>
    <property type="match status" value="1"/>
</dbReference>
<evidence type="ECO:0000313" key="2">
    <source>
        <dbReference type="Proteomes" id="UP000053748"/>
    </source>
</evidence>
<evidence type="ECO:0000313" key="1">
    <source>
        <dbReference type="EMBL" id="PNM64182.1"/>
    </source>
</evidence>
<gene>
    <name evidence="1" type="ORF">AL544_004510</name>
</gene>
<dbReference type="OrthoDB" id="6396969at2"/>
<dbReference type="EMBL" id="LOSJ02000001">
    <property type="protein sequence ID" value="PNM64182.1"/>
    <property type="molecule type" value="Genomic_DNA"/>
</dbReference>
<reference evidence="1" key="1">
    <citation type="submission" date="2017-12" db="EMBL/GenBank/DDBJ databases">
        <title>FDA dAtabase for Regulatory Grade micrObial Sequences (FDA-ARGOS): Supporting development and validation of Infectious Disease Dx tests.</title>
        <authorList>
            <person name="Hoffmann M."/>
            <person name="Allard M."/>
            <person name="Evans P."/>
            <person name="Brown E."/>
            <person name="Tallon L.J."/>
            <person name="Sadzewicz L."/>
            <person name="Sengamalay N."/>
            <person name="Ott S."/>
            <person name="Godinez A."/>
            <person name="Nagaraj S."/>
            <person name="Vavikolanu K."/>
            <person name="Aluvathingal J."/>
            <person name="Nadendla S."/>
            <person name="Hobson J."/>
            <person name="Sichtig H."/>
        </authorList>
    </citation>
    <scope>NUCLEOTIDE SEQUENCE [LARGE SCALE GENOMIC DNA]</scope>
    <source>
        <strain evidence="1">FDAARGOS_113</strain>
    </source>
</reference>
<dbReference type="Proteomes" id="UP000053748">
    <property type="component" value="Unassembled WGS sequence"/>
</dbReference>
<dbReference type="InterPro" id="IPR011990">
    <property type="entry name" value="TPR-like_helical_dom_sf"/>
</dbReference>
<dbReference type="PROSITE" id="PS51257">
    <property type="entry name" value="PROKAR_LIPOPROTEIN"/>
    <property type="match status" value="1"/>
</dbReference>
<proteinExistence type="predicted"/>
<keyword evidence="2" id="KW-1185">Reference proteome</keyword>
<comment type="caution">
    <text evidence="1">The sequence shown here is derived from an EMBL/GenBank/DDBJ whole genome shotgun (WGS) entry which is preliminary data.</text>
</comment>
<protein>
    <submittedName>
        <fullName evidence="1">Pilus assembly protein TadD</fullName>
    </submittedName>
</protein>
<accession>A0A2J9VKD0</accession>
<dbReference type="RefSeq" id="WP_000240720.1">
    <property type="nucleotide sequence ID" value="NZ_CAWMSS010000002.1"/>
</dbReference>
<organism evidence="1 2">
    <name type="scientific">Vibrio mimicus</name>
    <dbReference type="NCBI Taxonomy" id="674"/>
    <lineage>
        <taxon>Bacteria</taxon>
        <taxon>Pseudomonadati</taxon>
        <taxon>Pseudomonadota</taxon>
        <taxon>Gammaproteobacteria</taxon>
        <taxon>Vibrionales</taxon>
        <taxon>Vibrionaceae</taxon>
        <taxon>Vibrio</taxon>
    </lineage>
</organism>
<dbReference type="SUPFAM" id="SSF48452">
    <property type="entry name" value="TPR-like"/>
    <property type="match status" value="1"/>
</dbReference>
<dbReference type="AlphaFoldDB" id="A0A2J9VKD0"/>
<dbReference type="InterPro" id="IPR019734">
    <property type="entry name" value="TPR_rpt"/>
</dbReference>
<dbReference type="Gene3D" id="1.25.40.10">
    <property type="entry name" value="Tetratricopeptide repeat domain"/>
    <property type="match status" value="1"/>
</dbReference>
<dbReference type="STRING" id="674.VM_16690"/>
<sequence length="390" mass="43799">MVKQWFVFIGVILLTACSSVSNELRTKEELLVNSGESQQLIEFYKANIKDVPEYKVKLVNAYLDAKDTKSAELYTNTYNSSDLNEPQYILSLARLNYEKGSFDKSSALLEQYRQEGGDNHEYHLMMGKIFAQQKKYSAAIEHFEESRKQGASDRDALNNIAVVHLIQGNDAEAMDILYRLYSETPQDEKIRSNLIVAAVNASRPDVALEVLKYNSTEEQARKQLAVLMKSSKPKNKGSEMMLANKPAAQPTPVVKPTQPVRAAETSTPVVVQPKPVAVKPPAVAAPVMTTPITARATVTPSSKLDPNSLKPGAPSIYRIQVLATYQVIPSDYLNYLRTNYGKVYSYTHGLWKRYCIGEFNDLEEAKMFLESLDIKGAFVVDYTKKRYVEL</sequence>
<dbReference type="SMART" id="SM00028">
    <property type="entry name" value="TPR"/>
    <property type="match status" value="2"/>
</dbReference>
<name>A0A2J9VKD0_VIBMI</name>